<reference evidence="2" key="1">
    <citation type="submission" date="2016-04" db="EMBL/GenBank/DDBJ databases">
        <authorList>
            <person name="Nguyen H.D."/>
            <person name="Samba Siva P."/>
            <person name="Cullis J."/>
            <person name="Levesque C.A."/>
            <person name="Hambleton S."/>
        </authorList>
    </citation>
    <scope>NUCLEOTIDE SEQUENCE</scope>
    <source>
        <strain evidence="2">DAOMC 236426</strain>
    </source>
</reference>
<keyword evidence="3" id="KW-1185">Reference proteome</keyword>
<feature type="region of interest" description="Disordered" evidence="1">
    <location>
        <begin position="1"/>
        <end position="21"/>
    </location>
</feature>
<evidence type="ECO:0000313" key="2">
    <source>
        <dbReference type="EMBL" id="KAE8246202.1"/>
    </source>
</evidence>
<comment type="caution">
    <text evidence="2">The sequence shown here is derived from an EMBL/GenBank/DDBJ whole genome shotgun (WGS) entry which is preliminary data.</text>
</comment>
<protein>
    <submittedName>
        <fullName evidence="2">Uncharacterized protein</fullName>
    </submittedName>
</protein>
<gene>
    <name evidence="2" type="ORF">A4X06_0g5117</name>
</gene>
<dbReference type="EMBL" id="LWDE02000601">
    <property type="protein sequence ID" value="KAE8246202.1"/>
    <property type="molecule type" value="Genomic_DNA"/>
</dbReference>
<accession>A0A8X7MRL4</accession>
<evidence type="ECO:0000256" key="1">
    <source>
        <dbReference type="SAM" id="MobiDB-lite"/>
    </source>
</evidence>
<name>A0A8X7MRL4_9BASI</name>
<evidence type="ECO:0000313" key="3">
    <source>
        <dbReference type="Proteomes" id="UP000077684"/>
    </source>
</evidence>
<feature type="compositionally biased region" description="Low complexity" evidence="1">
    <location>
        <begin position="11"/>
        <end position="21"/>
    </location>
</feature>
<dbReference type="Proteomes" id="UP000077684">
    <property type="component" value="Unassembled WGS sequence"/>
</dbReference>
<organism evidence="2 3">
    <name type="scientific">Tilletia controversa</name>
    <name type="common">dwarf bunt fungus</name>
    <dbReference type="NCBI Taxonomy" id="13291"/>
    <lineage>
        <taxon>Eukaryota</taxon>
        <taxon>Fungi</taxon>
        <taxon>Dikarya</taxon>
        <taxon>Basidiomycota</taxon>
        <taxon>Ustilaginomycotina</taxon>
        <taxon>Exobasidiomycetes</taxon>
        <taxon>Tilletiales</taxon>
        <taxon>Tilletiaceae</taxon>
        <taxon>Tilletia</taxon>
    </lineage>
</organism>
<sequence length="143" mass="15450">MSATAAALPTGGDSNQANAAGSSAEQAAHRVLCKCTVCHRYTGAPGQLRTVKTRNNFISSDQKLFEQEMYGSGKVYDFLCDALRDNLAAVESERVASDGSLPGGRHDAEDVYLLVTSVFEHLQRKVRGVVVLGRVIMNQISLY</sequence>
<proteinExistence type="predicted"/>
<dbReference type="AlphaFoldDB" id="A0A8X7MRL4"/>
<reference evidence="2" key="2">
    <citation type="journal article" date="2019" name="IMA Fungus">
        <title>Genome sequencing and comparison of five Tilletia species to identify candidate genes for the detection of regulated species infecting wheat.</title>
        <authorList>
            <person name="Nguyen H.D.T."/>
            <person name="Sultana T."/>
            <person name="Kesanakurti P."/>
            <person name="Hambleton S."/>
        </authorList>
    </citation>
    <scope>NUCLEOTIDE SEQUENCE</scope>
    <source>
        <strain evidence="2">DAOMC 236426</strain>
    </source>
</reference>